<proteinExistence type="predicted"/>
<name>M7BR30_CHEMY</name>
<keyword evidence="3" id="KW-1185">Reference proteome</keyword>
<reference evidence="3" key="1">
    <citation type="journal article" date="2013" name="Nat. Genet.">
        <title>The draft genomes of soft-shell turtle and green sea turtle yield insights into the development and evolution of the turtle-specific body plan.</title>
        <authorList>
            <person name="Wang Z."/>
            <person name="Pascual-Anaya J."/>
            <person name="Zadissa A."/>
            <person name="Li W."/>
            <person name="Niimura Y."/>
            <person name="Huang Z."/>
            <person name="Li C."/>
            <person name="White S."/>
            <person name="Xiong Z."/>
            <person name="Fang D."/>
            <person name="Wang B."/>
            <person name="Ming Y."/>
            <person name="Chen Y."/>
            <person name="Zheng Y."/>
            <person name="Kuraku S."/>
            <person name="Pignatelli M."/>
            <person name="Herrero J."/>
            <person name="Beal K."/>
            <person name="Nozawa M."/>
            <person name="Li Q."/>
            <person name="Wang J."/>
            <person name="Zhang H."/>
            <person name="Yu L."/>
            <person name="Shigenobu S."/>
            <person name="Wang J."/>
            <person name="Liu J."/>
            <person name="Flicek P."/>
            <person name="Searle S."/>
            <person name="Wang J."/>
            <person name="Kuratani S."/>
            <person name="Yin Y."/>
            <person name="Aken B."/>
            <person name="Zhang G."/>
            <person name="Irie N."/>
        </authorList>
    </citation>
    <scope>NUCLEOTIDE SEQUENCE [LARGE SCALE GENOMIC DNA]</scope>
</reference>
<sequence length="98" mass="11204">MSDRDRTIREQEPPTRSHKSGTWEPRDRNTGAGTEVSGTVNKHIISGDTNPQFENCKTAQDEQSKFINWFTTSSMESGYTPVFANLISFATYFIQTHW</sequence>
<dbReference type="EMBL" id="KB514175">
    <property type="protein sequence ID" value="EMP40336.1"/>
    <property type="molecule type" value="Genomic_DNA"/>
</dbReference>
<evidence type="ECO:0000313" key="3">
    <source>
        <dbReference type="Proteomes" id="UP000031443"/>
    </source>
</evidence>
<organism evidence="2 3">
    <name type="scientific">Chelonia mydas</name>
    <name type="common">Green sea-turtle</name>
    <name type="synonym">Chelonia agassizi</name>
    <dbReference type="NCBI Taxonomy" id="8469"/>
    <lineage>
        <taxon>Eukaryota</taxon>
        <taxon>Metazoa</taxon>
        <taxon>Chordata</taxon>
        <taxon>Craniata</taxon>
        <taxon>Vertebrata</taxon>
        <taxon>Euteleostomi</taxon>
        <taxon>Archelosauria</taxon>
        <taxon>Testudinata</taxon>
        <taxon>Testudines</taxon>
        <taxon>Cryptodira</taxon>
        <taxon>Durocryptodira</taxon>
        <taxon>Americhelydia</taxon>
        <taxon>Chelonioidea</taxon>
        <taxon>Cheloniidae</taxon>
        <taxon>Chelonia</taxon>
    </lineage>
</organism>
<dbReference type="AlphaFoldDB" id="M7BR30"/>
<dbReference type="Proteomes" id="UP000031443">
    <property type="component" value="Unassembled WGS sequence"/>
</dbReference>
<gene>
    <name evidence="2" type="ORF">UY3_02499</name>
</gene>
<evidence type="ECO:0000256" key="1">
    <source>
        <dbReference type="SAM" id="MobiDB-lite"/>
    </source>
</evidence>
<protein>
    <submittedName>
        <fullName evidence="2">Uncharacterized protein</fullName>
    </submittedName>
</protein>
<feature type="region of interest" description="Disordered" evidence="1">
    <location>
        <begin position="1"/>
        <end position="37"/>
    </location>
</feature>
<accession>M7BR30</accession>
<evidence type="ECO:0000313" key="2">
    <source>
        <dbReference type="EMBL" id="EMP40336.1"/>
    </source>
</evidence>
<feature type="compositionally biased region" description="Basic and acidic residues" evidence="1">
    <location>
        <begin position="1"/>
        <end position="15"/>
    </location>
</feature>